<dbReference type="EMBL" id="JAGQLJ010000044">
    <property type="protein sequence ID" value="MCA9381052.1"/>
    <property type="molecule type" value="Genomic_DNA"/>
</dbReference>
<sequence>MNQKTILTFLPIVFLICMCVFLLGLYYAYTQNKNSDFFNPSNQTCNYSDESLSLSLDYSCDWSVYNDGISYIDKEYNDMLIKDTLHFFKGDNEVLVQVFKVNPTGSYFILNQDYTFEEINDNMIIYKKENYDLYRFAEKFDCNQLEEKRYVTGSSNTVCGKTMFLRNEVTLQIRSDLNNQDISEFIATIVAN</sequence>
<keyword evidence="1" id="KW-0472">Membrane</keyword>
<accession>A0A955I9B4</accession>
<evidence type="ECO:0008006" key="4">
    <source>
        <dbReference type="Google" id="ProtNLM"/>
    </source>
</evidence>
<reference evidence="2" key="2">
    <citation type="journal article" date="2021" name="Microbiome">
        <title>Successional dynamics and alternative stable states in a saline activated sludge microbial community over 9 years.</title>
        <authorList>
            <person name="Wang Y."/>
            <person name="Ye J."/>
            <person name="Ju F."/>
            <person name="Liu L."/>
            <person name="Boyd J.A."/>
            <person name="Deng Y."/>
            <person name="Parks D.H."/>
            <person name="Jiang X."/>
            <person name="Yin X."/>
            <person name="Woodcroft B.J."/>
            <person name="Tyson G.W."/>
            <person name="Hugenholtz P."/>
            <person name="Polz M.F."/>
            <person name="Zhang T."/>
        </authorList>
    </citation>
    <scope>NUCLEOTIDE SEQUENCE</scope>
    <source>
        <strain evidence="2">HKST-UBA13</strain>
    </source>
</reference>
<protein>
    <recommendedName>
        <fullName evidence="4">Transmembrane protein</fullName>
    </recommendedName>
</protein>
<dbReference type="Proteomes" id="UP000775877">
    <property type="component" value="Unassembled WGS sequence"/>
</dbReference>
<reference evidence="2" key="1">
    <citation type="submission" date="2020-04" db="EMBL/GenBank/DDBJ databases">
        <authorList>
            <person name="Zhang T."/>
        </authorList>
    </citation>
    <scope>NUCLEOTIDE SEQUENCE</scope>
    <source>
        <strain evidence="2">HKST-UBA13</strain>
    </source>
</reference>
<gene>
    <name evidence="2" type="ORF">KC678_02205</name>
</gene>
<evidence type="ECO:0000256" key="1">
    <source>
        <dbReference type="SAM" id="Phobius"/>
    </source>
</evidence>
<evidence type="ECO:0000313" key="2">
    <source>
        <dbReference type="EMBL" id="MCA9381052.1"/>
    </source>
</evidence>
<feature type="transmembrane region" description="Helical" evidence="1">
    <location>
        <begin position="6"/>
        <end position="29"/>
    </location>
</feature>
<dbReference type="AlphaFoldDB" id="A0A955I9B4"/>
<name>A0A955I9B4_9BACT</name>
<keyword evidence="1" id="KW-1133">Transmembrane helix</keyword>
<proteinExistence type="predicted"/>
<keyword evidence="1" id="KW-0812">Transmembrane</keyword>
<comment type="caution">
    <text evidence="2">The sequence shown here is derived from an EMBL/GenBank/DDBJ whole genome shotgun (WGS) entry which is preliminary data.</text>
</comment>
<evidence type="ECO:0000313" key="3">
    <source>
        <dbReference type="Proteomes" id="UP000775877"/>
    </source>
</evidence>
<organism evidence="2 3">
    <name type="scientific">Candidatus Dojkabacteria bacterium</name>
    <dbReference type="NCBI Taxonomy" id="2099670"/>
    <lineage>
        <taxon>Bacteria</taxon>
        <taxon>Candidatus Dojkabacteria</taxon>
    </lineage>
</organism>